<dbReference type="AlphaFoldDB" id="A0A4R1N1F6"/>
<evidence type="ECO:0000313" key="2">
    <source>
        <dbReference type="Proteomes" id="UP000295673"/>
    </source>
</evidence>
<accession>A0A4R1N1F6</accession>
<sequence length="249" mass="27098">MTTSGKSGRIAIMQPYLFPYIGYFQLMAEVDEFWLLDTVQFIRRGWMNRNNLNSATGKKLFTIPTAQADRDAPITAISYAPDAGRAVKKLCATVGHTYASAPFKNQVLEILESVQTALEASNAGPDFTDVTELALQKCAHRIGIKTPIQRVSQLGLDATLSAQDRIVAACREIGARQYLNMIGGSDLYDAETFEQAGIELLFLEPALQHYDQGSSDFLPGLSILDAIAYVSPDAFPELISAGNVVKSGV</sequence>
<gene>
    <name evidence="1" type="ORF">BXY66_3480</name>
</gene>
<organism evidence="1 2">
    <name type="scientific">Shimia isoporae</name>
    <dbReference type="NCBI Taxonomy" id="647720"/>
    <lineage>
        <taxon>Bacteria</taxon>
        <taxon>Pseudomonadati</taxon>
        <taxon>Pseudomonadota</taxon>
        <taxon>Alphaproteobacteria</taxon>
        <taxon>Rhodobacterales</taxon>
        <taxon>Roseobacteraceae</taxon>
    </lineage>
</organism>
<name>A0A4R1N1F6_9RHOB</name>
<dbReference type="Pfam" id="PF08889">
    <property type="entry name" value="WbqC"/>
    <property type="match status" value="1"/>
</dbReference>
<protein>
    <submittedName>
        <fullName evidence="1">WbqC-like protein</fullName>
    </submittedName>
</protein>
<comment type="caution">
    <text evidence="1">The sequence shown here is derived from an EMBL/GenBank/DDBJ whole genome shotgun (WGS) entry which is preliminary data.</text>
</comment>
<reference evidence="1 2" key="1">
    <citation type="submission" date="2019-03" db="EMBL/GenBank/DDBJ databases">
        <title>Genomic Encyclopedia of Archaeal and Bacterial Type Strains, Phase II (KMG-II): from individual species to whole genera.</title>
        <authorList>
            <person name="Goeker M."/>
        </authorList>
    </citation>
    <scope>NUCLEOTIDE SEQUENCE [LARGE SCALE GENOMIC DNA]</scope>
    <source>
        <strain evidence="1 2">DSM 26433</strain>
    </source>
</reference>
<proteinExistence type="predicted"/>
<dbReference type="EMBL" id="SMGR01000004">
    <property type="protein sequence ID" value="TCK99776.1"/>
    <property type="molecule type" value="Genomic_DNA"/>
</dbReference>
<dbReference type="Proteomes" id="UP000295673">
    <property type="component" value="Unassembled WGS sequence"/>
</dbReference>
<dbReference type="InterPro" id="IPR014985">
    <property type="entry name" value="WbqC"/>
</dbReference>
<evidence type="ECO:0000313" key="1">
    <source>
        <dbReference type="EMBL" id="TCK99776.1"/>
    </source>
</evidence>
<keyword evidence="2" id="KW-1185">Reference proteome</keyword>